<dbReference type="KEGG" id="many:MANY_39400"/>
<sequence length="104" mass="11390">MIVVVTPHDCRVEEVKDLGRLHVIADGQDDSQAGAALRRAHLDRIGEAGHVSFAVVPLRAAARPRASISDWDSRFDAMIEFARLRGWLDSSGVYVAAHIERTAS</sequence>
<evidence type="ECO:0000313" key="1">
    <source>
        <dbReference type="EMBL" id="BBZ78603.1"/>
    </source>
</evidence>
<keyword evidence="2" id="KW-1185">Reference proteome</keyword>
<organism evidence="1 2">
    <name type="scientific">Mycolicibacterium anyangense</name>
    <dbReference type="NCBI Taxonomy" id="1431246"/>
    <lineage>
        <taxon>Bacteria</taxon>
        <taxon>Bacillati</taxon>
        <taxon>Actinomycetota</taxon>
        <taxon>Actinomycetes</taxon>
        <taxon>Mycobacteriales</taxon>
        <taxon>Mycobacteriaceae</taxon>
        <taxon>Mycolicibacterium</taxon>
    </lineage>
</organism>
<protein>
    <submittedName>
        <fullName evidence="1">Uncharacterized protein</fullName>
    </submittedName>
</protein>
<gene>
    <name evidence="1" type="ORF">MANY_39400</name>
</gene>
<dbReference type="Proteomes" id="UP000467249">
    <property type="component" value="Chromosome"/>
</dbReference>
<reference evidence="1 2" key="1">
    <citation type="journal article" date="2019" name="Emerg. Microbes Infect.">
        <title>Comprehensive subspecies identification of 175 nontuberculous mycobacteria species based on 7547 genomic profiles.</title>
        <authorList>
            <person name="Matsumoto Y."/>
            <person name="Kinjo T."/>
            <person name="Motooka D."/>
            <person name="Nabeya D."/>
            <person name="Jung N."/>
            <person name="Uechi K."/>
            <person name="Horii T."/>
            <person name="Iida T."/>
            <person name="Fujita J."/>
            <person name="Nakamura S."/>
        </authorList>
    </citation>
    <scope>NUCLEOTIDE SEQUENCE [LARGE SCALE GENOMIC DNA]</scope>
    <source>
        <strain evidence="1 2">JCM 30275</strain>
    </source>
</reference>
<dbReference type="RefSeq" id="WP_163805724.1">
    <property type="nucleotide sequence ID" value="NZ_AP022620.1"/>
</dbReference>
<evidence type="ECO:0000313" key="2">
    <source>
        <dbReference type="Proteomes" id="UP000467249"/>
    </source>
</evidence>
<accession>A0A6N4WDY3</accession>
<dbReference type="EMBL" id="AP022620">
    <property type="protein sequence ID" value="BBZ78603.1"/>
    <property type="molecule type" value="Genomic_DNA"/>
</dbReference>
<name>A0A6N4WDY3_9MYCO</name>
<dbReference type="AlphaFoldDB" id="A0A6N4WDY3"/>
<proteinExistence type="predicted"/>